<dbReference type="InterPro" id="IPR000156">
    <property type="entry name" value="Ran_bind_dom"/>
</dbReference>
<dbReference type="InParanoid" id="E9HLQ0"/>
<dbReference type="eggNOG" id="KOG0864">
    <property type="taxonomic scope" value="Eukaryota"/>
</dbReference>
<evidence type="ECO:0000313" key="3">
    <source>
        <dbReference type="EMBL" id="EFX67325.1"/>
    </source>
</evidence>
<dbReference type="OMA" id="NFKDSFM"/>
<dbReference type="AlphaFoldDB" id="E9HLQ0"/>
<dbReference type="GO" id="GO:0005737">
    <property type="term" value="C:cytoplasm"/>
    <property type="evidence" value="ECO:0000318"/>
    <property type="project" value="GO_Central"/>
</dbReference>
<dbReference type="FunFam" id="2.30.29.30:FF:000136">
    <property type="entry name" value="Ran-specific GTPase-activating protein-like"/>
    <property type="match status" value="1"/>
</dbReference>
<feature type="region of interest" description="Disordered" evidence="1">
    <location>
        <begin position="1"/>
        <end position="28"/>
    </location>
</feature>
<feature type="compositionally biased region" description="Polar residues" evidence="1">
    <location>
        <begin position="1"/>
        <end position="11"/>
    </location>
</feature>
<name>E9HLQ0_DAPPU</name>
<dbReference type="CDD" id="cd13179">
    <property type="entry name" value="RanBD_RanBP1"/>
    <property type="match status" value="1"/>
</dbReference>
<organism evidence="3 4">
    <name type="scientific">Daphnia pulex</name>
    <name type="common">Water flea</name>
    <dbReference type="NCBI Taxonomy" id="6669"/>
    <lineage>
        <taxon>Eukaryota</taxon>
        <taxon>Metazoa</taxon>
        <taxon>Ecdysozoa</taxon>
        <taxon>Arthropoda</taxon>
        <taxon>Crustacea</taxon>
        <taxon>Branchiopoda</taxon>
        <taxon>Diplostraca</taxon>
        <taxon>Cladocera</taxon>
        <taxon>Anomopoda</taxon>
        <taxon>Daphniidae</taxon>
        <taxon>Daphnia</taxon>
    </lineage>
</organism>
<keyword evidence="4" id="KW-1185">Reference proteome</keyword>
<protein>
    <recommendedName>
        <fullName evidence="2">RanBD1 domain-containing protein</fullName>
    </recommendedName>
</protein>
<feature type="compositionally biased region" description="Basic and acidic residues" evidence="1">
    <location>
        <begin position="198"/>
        <end position="212"/>
    </location>
</feature>
<dbReference type="SMART" id="SM00160">
    <property type="entry name" value="RanBD"/>
    <property type="match status" value="1"/>
</dbReference>
<evidence type="ECO:0000313" key="4">
    <source>
        <dbReference type="Proteomes" id="UP000000305"/>
    </source>
</evidence>
<accession>E9HLQ0</accession>
<dbReference type="PROSITE" id="PS50196">
    <property type="entry name" value="RANBD1"/>
    <property type="match status" value="1"/>
</dbReference>
<dbReference type="GO" id="GO:0005643">
    <property type="term" value="C:nuclear pore"/>
    <property type="evidence" value="ECO:0000318"/>
    <property type="project" value="GO_Central"/>
</dbReference>
<evidence type="ECO:0000256" key="1">
    <source>
        <dbReference type="SAM" id="MobiDB-lite"/>
    </source>
</evidence>
<feature type="region of interest" description="Disordered" evidence="1">
    <location>
        <begin position="170"/>
        <end position="212"/>
    </location>
</feature>
<feature type="compositionally biased region" description="Acidic residues" evidence="1">
    <location>
        <begin position="174"/>
        <end position="197"/>
    </location>
</feature>
<dbReference type="Gene3D" id="2.30.29.30">
    <property type="entry name" value="Pleckstrin-homology domain (PH domain)/Phosphotyrosine-binding domain (PTB)"/>
    <property type="match status" value="1"/>
</dbReference>
<dbReference type="OrthoDB" id="2357150at2759"/>
<dbReference type="STRING" id="6669.E9HLQ0"/>
<dbReference type="InterPro" id="IPR045256">
    <property type="entry name" value="RanBP1_RanBD"/>
</dbReference>
<dbReference type="Pfam" id="PF00638">
    <property type="entry name" value="Ran_BP1"/>
    <property type="match status" value="1"/>
</dbReference>
<dbReference type="InterPro" id="IPR045255">
    <property type="entry name" value="RanBP1-like"/>
</dbReference>
<reference evidence="3 4" key="1">
    <citation type="journal article" date="2011" name="Science">
        <title>The ecoresponsive genome of Daphnia pulex.</title>
        <authorList>
            <person name="Colbourne J.K."/>
            <person name="Pfrender M.E."/>
            <person name="Gilbert D."/>
            <person name="Thomas W.K."/>
            <person name="Tucker A."/>
            <person name="Oakley T.H."/>
            <person name="Tokishita S."/>
            <person name="Aerts A."/>
            <person name="Arnold G.J."/>
            <person name="Basu M.K."/>
            <person name="Bauer D.J."/>
            <person name="Caceres C.E."/>
            <person name="Carmel L."/>
            <person name="Casola C."/>
            <person name="Choi J.H."/>
            <person name="Detter J.C."/>
            <person name="Dong Q."/>
            <person name="Dusheyko S."/>
            <person name="Eads B.D."/>
            <person name="Frohlich T."/>
            <person name="Geiler-Samerotte K.A."/>
            <person name="Gerlach D."/>
            <person name="Hatcher P."/>
            <person name="Jogdeo S."/>
            <person name="Krijgsveld J."/>
            <person name="Kriventseva E.V."/>
            <person name="Kultz D."/>
            <person name="Laforsch C."/>
            <person name="Lindquist E."/>
            <person name="Lopez J."/>
            <person name="Manak J.R."/>
            <person name="Muller J."/>
            <person name="Pangilinan J."/>
            <person name="Patwardhan R.P."/>
            <person name="Pitluck S."/>
            <person name="Pritham E.J."/>
            <person name="Rechtsteiner A."/>
            <person name="Rho M."/>
            <person name="Rogozin I.B."/>
            <person name="Sakarya O."/>
            <person name="Salamov A."/>
            <person name="Schaack S."/>
            <person name="Shapiro H."/>
            <person name="Shiga Y."/>
            <person name="Skalitzky C."/>
            <person name="Smith Z."/>
            <person name="Souvorov A."/>
            <person name="Sung W."/>
            <person name="Tang Z."/>
            <person name="Tsuchiya D."/>
            <person name="Tu H."/>
            <person name="Vos H."/>
            <person name="Wang M."/>
            <person name="Wolf Y.I."/>
            <person name="Yamagata H."/>
            <person name="Yamada T."/>
            <person name="Ye Y."/>
            <person name="Shaw J.R."/>
            <person name="Andrews J."/>
            <person name="Crease T.J."/>
            <person name="Tang H."/>
            <person name="Lucas S.M."/>
            <person name="Robertson H.M."/>
            <person name="Bork P."/>
            <person name="Koonin E.V."/>
            <person name="Zdobnov E.M."/>
            <person name="Grigoriev I.V."/>
            <person name="Lynch M."/>
            <person name="Boore J.L."/>
        </authorList>
    </citation>
    <scope>NUCLEOTIDE SEQUENCE [LARGE SCALE GENOMIC DNA]</scope>
</reference>
<dbReference type="EMBL" id="GL732680">
    <property type="protein sequence ID" value="EFX67325.1"/>
    <property type="molecule type" value="Genomic_DNA"/>
</dbReference>
<evidence type="ECO:0000259" key="2">
    <source>
        <dbReference type="PROSITE" id="PS50196"/>
    </source>
</evidence>
<dbReference type="InterPro" id="IPR011993">
    <property type="entry name" value="PH-like_dom_sf"/>
</dbReference>
<dbReference type="SUPFAM" id="SSF50729">
    <property type="entry name" value="PH domain-like"/>
    <property type="match status" value="1"/>
</dbReference>
<feature type="compositionally biased region" description="Basic and acidic residues" evidence="1">
    <location>
        <begin position="12"/>
        <end position="28"/>
    </location>
</feature>
<dbReference type="PANTHER" id="PTHR23138:SF94">
    <property type="entry name" value="RAN BINDING PROTEIN 1"/>
    <property type="match status" value="1"/>
</dbReference>
<proteinExistence type="predicted"/>
<dbReference type="HOGENOM" id="CLU_067861_1_2_1"/>
<gene>
    <name evidence="3" type="ORF">DAPPUDRAFT_302032</name>
</gene>
<dbReference type="Proteomes" id="UP000000305">
    <property type="component" value="Unassembled WGS sequence"/>
</dbReference>
<dbReference type="PhylomeDB" id="E9HLQ0"/>
<dbReference type="KEGG" id="dpx:DAPPUDRAFT_302032"/>
<feature type="domain" description="RanBD1" evidence="2">
    <location>
        <begin position="31"/>
        <end position="169"/>
    </location>
</feature>
<dbReference type="GO" id="GO:0006913">
    <property type="term" value="P:nucleocytoplasmic transport"/>
    <property type="evidence" value="ECO:0007669"/>
    <property type="project" value="InterPro"/>
</dbReference>
<sequence length="228" mass="26589">MKMTDTSVEIQNNKDHKDDVENEEHEEHDPYFEPIIHLPEVHIYSMEEDEEDLVKLRAKLYRYDTSEDPHQWKERGTGEIKILCHLKQNTARVLMRRDRTWKICANHYITPVMELKPNCDSDRAWIWSVPADFADETPKPELLAVRFANAENAKLFKDAFEEAQRILEQNQNLPDEEGTSDESDEANEESGKDDEEENEKKHSESKDESEVIDKLCELQVVDACGKTG</sequence>
<dbReference type="PANTHER" id="PTHR23138">
    <property type="entry name" value="RAN BINDING PROTEIN"/>
    <property type="match status" value="1"/>
</dbReference>